<keyword evidence="1" id="KW-0472">Membrane</keyword>
<reference evidence="3 4" key="1">
    <citation type="journal article" date="2019" name="Emerg. Microbes Infect.">
        <title>Comprehensive subspecies identification of 175 nontuberculous mycobacteria species based on 7547 genomic profiles.</title>
        <authorList>
            <person name="Matsumoto Y."/>
            <person name="Kinjo T."/>
            <person name="Motooka D."/>
            <person name="Nabeya D."/>
            <person name="Jung N."/>
            <person name="Uechi K."/>
            <person name="Horii T."/>
            <person name="Iida T."/>
            <person name="Fujita J."/>
            <person name="Nakamura S."/>
        </authorList>
    </citation>
    <scope>NUCLEOTIDE SEQUENCE [LARGE SCALE GENOMIC DNA]</scope>
    <source>
        <strain evidence="3 4">JCM 6375</strain>
    </source>
</reference>
<organism evidence="3 4">
    <name type="scientific">Mycolicibacterium moriokaense</name>
    <dbReference type="NCBI Taxonomy" id="39691"/>
    <lineage>
        <taxon>Bacteria</taxon>
        <taxon>Bacillati</taxon>
        <taxon>Actinomycetota</taxon>
        <taxon>Actinomycetes</taxon>
        <taxon>Mycobacteriales</taxon>
        <taxon>Mycobacteriaceae</taxon>
        <taxon>Mycolicibacterium</taxon>
    </lineage>
</organism>
<evidence type="ECO:0000313" key="3">
    <source>
        <dbReference type="EMBL" id="BBX05060.1"/>
    </source>
</evidence>
<feature type="chain" id="PRO_5042274674" description="Cellulose synthase subunit" evidence="2">
    <location>
        <begin position="25"/>
        <end position="681"/>
    </location>
</feature>
<name>A0AAD1HHT1_9MYCO</name>
<dbReference type="EMBL" id="AP022560">
    <property type="protein sequence ID" value="BBX05060.1"/>
    <property type="molecule type" value="Genomic_DNA"/>
</dbReference>
<keyword evidence="2" id="KW-0732">Signal</keyword>
<dbReference type="Proteomes" id="UP000466681">
    <property type="component" value="Chromosome"/>
</dbReference>
<keyword evidence="4" id="KW-1185">Reference proteome</keyword>
<keyword evidence="1" id="KW-1133">Transmembrane helix</keyword>
<accession>A0AAD1HHT1</accession>
<proteinExistence type="predicted"/>
<keyword evidence="1" id="KW-0812">Transmembrane</keyword>
<evidence type="ECO:0000256" key="2">
    <source>
        <dbReference type="SAM" id="SignalP"/>
    </source>
</evidence>
<feature type="signal peptide" evidence="2">
    <location>
        <begin position="1"/>
        <end position="24"/>
    </location>
</feature>
<evidence type="ECO:0008006" key="5">
    <source>
        <dbReference type="Google" id="ProtNLM"/>
    </source>
</evidence>
<feature type="transmembrane region" description="Helical" evidence="1">
    <location>
        <begin position="632"/>
        <end position="658"/>
    </location>
</feature>
<evidence type="ECO:0000256" key="1">
    <source>
        <dbReference type="SAM" id="Phobius"/>
    </source>
</evidence>
<evidence type="ECO:0000313" key="4">
    <source>
        <dbReference type="Proteomes" id="UP000466681"/>
    </source>
</evidence>
<dbReference type="KEGG" id="mmor:MMOR_59960"/>
<sequence length="681" mass="71452">MKGRSVAAWTLALVMVLVAPATFAGPVIGSAYAQPGDVGDAGDQAPIAPAPNEGGVTLPWPALGLPSTIELYGDSTASYTVPLPAGLSATRLQGMIHTPSNIAAGYLEIDDGDGKFLAAVDLPPAAPGLVRTPFDVDISAARIRPSSVRLSFTVHASDSGDRVCGPAQRLTLSDLATVYAGTQLPVTTIANFFPPVLERVTIYTPTDANPAEQQAALTLVSTLARLYAPRPLPIAVVSQQRGTVPPPAFGLDRAVVVEKGRPGLTVENAGMPNAYLRVSGEGDALSTQVSLLVNRLQPLAQAPTARVDQAEAATALSGDTLTFSQLEVSEKNTTFLRSTTVDVGFDRATLGPRFDKLHVHLLADYTPVPADDAAAVVIRSQNVVVYQAPLDGSGHLDATFDLEHQLVDRQWISLDLALTYTPNQDCGPLVASMAFQIDPRSTLTMHRGGPPLEGFAAFPSEFSPSFMVALDGSSPDQLSYAARVLTAIARQTQVEIKPQVVNIQAAADANSGALIVANSKTIKQTSLTPPVSGDGSIINFGLPAELNVNIEYGLGSIQAFADPPRNRSVVLVTTTGDWTLVDPLFSYIDGTTSDWSELTGDVLAAGAEGVPVNVAIRPAGDIFVPTPSTSAWHSWVAAYVAGGAVLVAVAVLAVGLYLRRRRIRRTRKLVGAHSAGDSYPQ</sequence>
<dbReference type="AlphaFoldDB" id="A0AAD1HHT1"/>
<gene>
    <name evidence="3" type="ORF">MMOR_59960</name>
</gene>
<protein>
    <recommendedName>
        <fullName evidence="5">Cellulose synthase subunit</fullName>
    </recommendedName>
</protein>